<dbReference type="EMBL" id="MFJD01000001">
    <property type="protein sequence ID" value="OGG04945.1"/>
    <property type="molecule type" value="Genomic_DNA"/>
</dbReference>
<name>A0A1F5YXT1_9BACT</name>
<accession>A0A1F5YXT1</accession>
<keyword evidence="1" id="KW-1133">Transmembrane helix</keyword>
<protein>
    <recommendedName>
        <fullName evidence="4">Type II secretion system protein J</fullName>
    </recommendedName>
</protein>
<organism evidence="2 3">
    <name type="scientific">Candidatus Gottesmanbacteria bacterium RBG_16_52_11</name>
    <dbReference type="NCBI Taxonomy" id="1798374"/>
    <lineage>
        <taxon>Bacteria</taxon>
        <taxon>Candidatus Gottesmaniibacteriota</taxon>
    </lineage>
</organism>
<evidence type="ECO:0000256" key="1">
    <source>
        <dbReference type="SAM" id="Phobius"/>
    </source>
</evidence>
<proteinExistence type="predicted"/>
<sequence>MKRSGFTLIELMMALALFSFIAGGVAVFSVYYFRHYSFSFEENQSVSLAQSALTRIIKEVREARNGEDGAWAIVAADDNAFTFYADLTGDGRSDRVRYYVTGTTLMRAITEPTLPPVTYPAGGETVTTVVTGIDTSLGPVFGYYNGDWPGDTVNNPLPAGSRIADTKYVTVYLRININPNTGAAPYELTSGTSIRSLKDNL</sequence>
<dbReference type="AlphaFoldDB" id="A0A1F5YXT1"/>
<reference evidence="2 3" key="1">
    <citation type="journal article" date="2016" name="Nat. Commun.">
        <title>Thousands of microbial genomes shed light on interconnected biogeochemical processes in an aquifer system.</title>
        <authorList>
            <person name="Anantharaman K."/>
            <person name="Brown C.T."/>
            <person name="Hug L.A."/>
            <person name="Sharon I."/>
            <person name="Castelle C.J."/>
            <person name="Probst A.J."/>
            <person name="Thomas B.C."/>
            <person name="Singh A."/>
            <person name="Wilkins M.J."/>
            <person name="Karaoz U."/>
            <person name="Brodie E.L."/>
            <person name="Williams K.H."/>
            <person name="Hubbard S.S."/>
            <person name="Banfield J.F."/>
        </authorList>
    </citation>
    <scope>NUCLEOTIDE SEQUENCE [LARGE SCALE GENOMIC DNA]</scope>
</reference>
<evidence type="ECO:0008006" key="4">
    <source>
        <dbReference type="Google" id="ProtNLM"/>
    </source>
</evidence>
<keyword evidence="1" id="KW-0472">Membrane</keyword>
<comment type="caution">
    <text evidence="2">The sequence shown here is derived from an EMBL/GenBank/DDBJ whole genome shotgun (WGS) entry which is preliminary data.</text>
</comment>
<dbReference type="Proteomes" id="UP000178448">
    <property type="component" value="Unassembled WGS sequence"/>
</dbReference>
<evidence type="ECO:0000313" key="2">
    <source>
        <dbReference type="EMBL" id="OGG04945.1"/>
    </source>
</evidence>
<feature type="transmembrane region" description="Helical" evidence="1">
    <location>
        <begin position="12"/>
        <end position="33"/>
    </location>
</feature>
<dbReference type="NCBIfam" id="TIGR02532">
    <property type="entry name" value="IV_pilin_GFxxxE"/>
    <property type="match status" value="1"/>
</dbReference>
<dbReference type="STRING" id="1798374.A2Z33_06650"/>
<dbReference type="InterPro" id="IPR012902">
    <property type="entry name" value="N_methyl_site"/>
</dbReference>
<gene>
    <name evidence="2" type="ORF">A2Z33_06650</name>
</gene>
<dbReference type="PROSITE" id="PS00409">
    <property type="entry name" value="PROKAR_NTER_METHYL"/>
    <property type="match status" value="1"/>
</dbReference>
<dbReference type="Pfam" id="PF07963">
    <property type="entry name" value="N_methyl"/>
    <property type="match status" value="1"/>
</dbReference>
<evidence type="ECO:0000313" key="3">
    <source>
        <dbReference type="Proteomes" id="UP000178448"/>
    </source>
</evidence>
<keyword evidence="1" id="KW-0812">Transmembrane</keyword>